<proteinExistence type="inferred from homology"/>
<dbReference type="PIRSF" id="PIRSF036289">
    <property type="entry name" value="Glycosyl_hydrolase_malt_phosph"/>
    <property type="match status" value="1"/>
</dbReference>
<reference evidence="9 10" key="1">
    <citation type="submission" date="2018-03" db="EMBL/GenBank/DDBJ databases">
        <title>Genomic Encyclopedia of Archaeal and Bacterial Type Strains, Phase II (KMG-II): from individual species to whole genera.</title>
        <authorList>
            <person name="Goeker M."/>
        </authorList>
    </citation>
    <scope>NUCLEOTIDE SEQUENCE [LARGE SCALE GENOMIC DNA]</scope>
    <source>
        <strain evidence="9 10">ATCC BAA-1496</strain>
    </source>
</reference>
<evidence type="ECO:0000259" key="8">
    <source>
        <dbReference type="Pfam" id="PF03636"/>
    </source>
</evidence>
<dbReference type="Pfam" id="PF03633">
    <property type="entry name" value="Glyco_hydro_65C"/>
    <property type="match status" value="1"/>
</dbReference>
<dbReference type="InterPro" id="IPR012341">
    <property type="entry name" value="6hp_glycosidase-like_sf"/>
</dbReference>
<dbReference type="AlphaFoldDB" id="A0A2T0UR25"/>
<dbReference type="InterPro" id="IPR005196">
    <property type="entry name" value="Glyco_hydro_65_N"/>
</dbReference>
<dbReference type="OrthoDB" id="9816160at2"/>
<comment type="caution">
    <text evidence="9">The sequence shown here is derived from an EMBL/GenBank/DDBJ whole genome shotgun (WGS) entry which is preliminary data.</text>
</comment>
<dbReference type="Pfam" id="PF03632">
    <property type="entry name" value="Glyco_hydro_65m"/>
    <property type="match status" value="1"/>
</dbReference>
<evidence type="ECO:0000256" key="3">
    <source>
        <dbReference type="PIRSR" id="PIRSR036289-50"/>
    </source>
</evidence>
<feature type="binding site" evidence="4">
    <location>
        <begin position="410"/>
        <end position="411"/>
    </location>
    <ligand>
        <name>substrate</name>
    </ligand>
</feature>
<dbReference type="EMBL" id="PVTI01000007">
    <property type="protein sequence ID" value="PRY60318.1"/>
    <property type="molecule type" value="Genomic_DNA"/>
</dbReference>
<evidence type="ECO:0000259" key="7">
    <source>
        <dbReference type="Pfam" id="PF03633"/>
    </source>
</evidence>
<sequence length="880" mass="97670">MSLEYGSTDPIDRERFPVDEWRLVETFPSDGDLGLTETLFAVGNGYLGMRGTPPEGRPSEAHGTFVNGFHETWDIHHAEQAYGFAHTGQTIVNAPDSTVMKLYVDDEPLLISMADLVEYERVLDMRDGELRRHLVWRTPSGKVVRIDTTRMISFTERHLAIMTIEVTMLSGDAPVVISSQILNRQDGADEYHDRHALAPHVDLASDSGKGSGDKGGSGGSAGKGGEDAKAWDPRRAGAFTSRVLVPQGDWHSERRMILGYRTARSGMTLAVAADHSIETDDVVEELISTEPDLGKRVYRIDATEGTTTRITKVVAYHTSRGVPARELFDRCRRTLDRVRRDGIAHYVEAQRDWLSTYWDNADVTVEDQPAIQQAIRWNLFQIAQAASRADQLGVAAKGVTGSGYEGHYFWDTEIYVVPFLSYTFPTAAKNLLRFRVNLLDHARQRARELAQRGALFPWRTINGLEASAYYAAGTAQYHIDADVAFAVAKYCDATGDRAFLRHDGVEILVETARLWADLGFWRVDGGRTFHIHGVTGPDEYTTVVNNNLFTNVMARFNLERAAQAVLDIRENDPTAYARLKSRLHLKDDEPAEWEACAAAMAIPFDEGLGIHPQDENFLDRELWDLSQTPADKRPLLLNYHPLVIYRFQVLKQADVVLALLLQGDRFTHEQKRANFEYYDPITTGDSSLSAVVQSIIAAEVGHQQLAMHYFLSGLYVDLGDLHGNTADGVHIASAGGVWNSLVYGFAGMRDAGGDLSFDPRLPEAWQRLCFNLRVRGTRFRVELEAEKMTFVHLAGDAVSVTVRGESVDITAGEPVEVPLDGQGPRLTHLVPRTPKKIVRPDGTVITAGVPTDPDALEREDRQSSLATAEPPTGPVMPPPS</sequence>
<keyword evidence="2" id="KW-0326">Glycosidase</keyword>
<dbReference type="Gene3D" id="2.70.98.40">
    <property type="entry name" value="Glycoside hydrolase, family 65, N-terminal domain"/>
    <property type="match status" value="1"/>
</dbReference>
<evidence type="ECO:0000256" key="1">
    <source>
        <dbReference type="ARBA" id="ARBA00006768"/>
    </source>
</evidence>
<feature type="domain" description="Glycoside hydrolase family 65 N-terminal" evidence="8">
    <location>
        <begin position="31"/>
        <end position="320"/>
    </location>
</feature>
<evidence type="ECO:0000313" key="9">
    <source>
        <dbReference type="EMBL" id="PRY60318.1"/>
    </source>
</evidence>
<feature type="compositionally biased region" description="Pro residues" evidence="5">
    <location>
        <begin position="871"/>
        <end position="880"/>
    </location>
</feature>
<dbReference type="InterPro" id="IPR037018">
    <property type="entry name" value="GH65_N"/>
</dbReference>
<comment type="similarity">
    <text evidence="1">Belongs to the glycosyl hydrolase 65 family.</text>
</comment>
<evidence type="ECO:0000313" key="10">
    <source>
        <dbReference type="Proteomes" id="UP000237822"/>
    </source>
</evidence>
<feature type="domain" description="Glycoside hydrolase family 65 central catalytic" evidence="6">
    <location>
        <begin position="376"/>
        <end position="738"/>
    </location>
</feature>
<feature type="domain" description="Glycoside hydrolase family 65 C-terminal" evidence="7">
    <location>
        <begin position="748"/>
        <end position="808"/>
    </location>
</feature>
<gene>
    <name evidence="9" type="ORF">BCF74_107104</name>
</gene>
<feature type="region of interest" description="Disordered" evidence="5">
    <location>
        <begin position="200"/>
        <end position="232"/>
    </location>
</feature>
<evidence type="ECO:0000256" key="4">
    <source>
        <dbReference type="PIRSR" id="PIRSR036289-51"/>
    </source>
</evidence>
<dbReference type="PANTHER" id="PTHR11051:SF13">
    <property type="entry name" value="GLYCOSYL TRANSFERASE"/>
    <property type="match status" value="1"/>
</dbReference>
<dbReference type="InterPro" id="IPR005195">
    <property type="entry name" value="Glyco_hydro_65_M"/>
</dbReference>
<dbReference type="Gene3D" id="2.60.420.10">
    <property type="entry name" value="Maltose phosphorylase, domain 3"/>
    <property type="match status" value="1"/>
</dbReference>
<dbReference type="SUPFAM" id="SSF48208">
    <property type="entry name" value="Six-hairpin glycosidases"/>
    <property type="match status" value="1"/>
</dbReference>
<dbReference type="InterPro" id="IPR011013">
    <property type="entry name" value="Gal_mutarotase_sf_dom"/>
</dbReference>
<dbReference type="RefSeq" id="WP_106297074.1">
    <property type="nucleotide sequence ID" value="NZ_PVTI01000007.1"/>
</dbReference>
<dbReference type="Gene3D" id="1.50.10.10">
    <property type="match status" value="1"/>
</dbReference>
<name>A0A2T0UR25_9MICO</name>
<dbReference type="Proteomes" id="UP000237822">
    <property type="component" value="Unassembled WGS sequence"/>
</dbReference>
<keyword evidence="2" id="KW-0378">Hydrolase</keyword>
<feature type="active site" description="Proton donor" evidence="3">
    <location>
        <position position="539"/>
    </location>
</feature>
<dbReference type="GO" id="GO:0004553">
    <property type="term" value="F:hydrolase activity, hydrolyzing O-glycosyl compounds"/>
    <property type="evidence" value="ECO:0007669"/>
    <property type="project" value="TreeGrafter"/>
</dbReference>
<accession>A0A2T0UR25</accession>
<dbReference type="GO" id="GO:0016757">
    <property type="term" value="F:glycosyltransferase activity"/>
    <property type="evidence" value="ECO:0007669"/>
    <property type="project" value="UniProtKB-ARBA"/>
</dbReference>
<dbReference type="SUPFAM" id="SSF74650">
    <property type="entry name" value="Galactose mutarotase-like"/>
    <property type="match status" value="1"/>
</dbReference>
<feature type="binding site" evidence="4">
    <location>
        <begin position="651"/>
        <end position="652"/>
    </location>
    <ligand>
        <name>substrate</name>
    </ligand>
</feature>
<feature type="region of interest" description="Disordered" evidence="5">
    <location>
        <begin position="839"/>
        <end position="880"/>
    </location>
</feature>
<dbReference type="InterPro" id="IPR005194">
    <property type="entry name" value="Glyco_hydro_65_C"/>
</dbReference>
<dbReference type="InterPro" id="IPR017045">
    <property type="entry name" value="Malt_Pase/Glycosyl_Hdrlase"/>
</dbReference>
<dbReference type="GO" id="GO:0030246">
    <property type="term" value="F:carbohydrate binding"/>
    <property type="evidence" value="ECO:0007669"/>
    <property type="project" value="InterPro"/>
</dbReference>
<evidence type="ECO:0000259" key="6">
    <source>
        <dbReference type="Pfam" id="PF03632"/>
    </source>
</evidence>
<dbReference type="PANTHER" id="PTHR11051">
    <property type="entry name" value="GLYCOSYL HYDROLASE-RELATED"/>
    <property type="match status" value="1"/>
</dbReference>
<organism evidence="9 10">
    <name type="scientific">Knoellia remsis</name>
    <dbReference type="NCBI Taxonomy" id="407159"/>
    <lineage>
        <taxon>Bacteria</taxon>
        <taxon>Bacillati</taxon>
        <taxon>Actinomycetota</taxon>
        <taxon>Actinomycetes</taxon>
        <taxon>Micrococcales</taxon>
        <taxon>Intrasporangiaceae</taxon>
        <taxon>Knoellia</taxon>
    </lineage>
</organism>
<dbReference type="InterPro" id="IPR008928">
    <property type="entry name" value="6-hairpin_glycosidase_sf"/>
</dbReference>
<protein>
    <submittedName>
        <fullName evidence="9">Alpha,alpha-trehalose phosphorylase</fullName>
    </submittedName>
</protein>
<evidence type="ECO:0000256" key="2">
    <source>
        <dbReference type="ARBA" id="ARBA00023295"/>
    </source>
</evidence>
<dbReference type="GO" id="GO:0005975">
    <property type="term" value="P:carbohydrate metabolic process"/>
    <property type="evidence" value="ECO:0007669"/>
    <property type="project" value="InterPro"/>
</dbReference>
<keyword evidence="10" id="KW-1185">Reference proteome</keyword>
<dbReference type="Pfam" id="PF03636">
    <property type="entry name" value="Glyco_hydro_65N"/>
    <property type="match status" value="1"/>
</dbReference>
<evidence type="ECO:0000256" key="5">
    <source>
        <dbReference type="SAM" id="MobiDB-lite"/>
    </source>
</evidence>
<feature type="compositionally biased region" description="Gly residues" evidence="5">
    <location>
        <begin position="209"/>
        <end position="223"/>
    </location>
</feature>